<dbReference type="GO" id="GO:0009507">
    <property type="term" value="C:chloroplast"/>
    <property type="evidence" value="ECO:0007669"/>
    <property type="project" value="TreeGrafter"/>
</dbReference>
<sequence length="197" mass="21541">MALQIHSPSSLKPYNLLQFHYPTRTHFTIRAQNTSEPSKPAVKVSETTVPPKKTSSPGPGLGFGSSSSSSSSSTKQNVKSVTDKNKGKRKRERASIIRRSPVGKPSFASSSEEDEAKAKERSKNESAFLLAWLGLGGIILVQGIVLAASGFLPEEWDKFFVKYLYPSFTPTVVLFVAGTVTYGVLKYLQNEELNAKK</sequence>
<evidence type="ECO:0000256" key="2">
    <source>
        <dbReference type="SAM" id="Phobius"/>
    </source>
</evidence>
<proteinExistence type="predicted"/>
<dbReference type="RefSeq" id="XP_015878349.3">
    <property type="nucleotide sequence ID" value="XM_016022863.4"/>
</dbReference>
<organism evidence="3 4">
    <name type="scientific">Ziziphus jujuba</name>
    <name type="common">Chinese jujube</name>
    <name type="synonym">Ziziphus sativa</name>
    <dbReference type="NCBI Taxonomy" id="326968"/>
    <lineage>
        <taxon>Eukaryota</taxon>
        <taxon>Viridiplantae</taxon>
        <taxon>Streptophyta</taxon>
        <taxon>Embryophyta</taxon>
        <taxon>Tracheophyta</taxon>
        <taxon>Spermatophyta</taxon>
        <taxon>Magnoliopsida</taxon>
        <taxon>eudicotyledons</taxon>
        <taxon>Gunneridae</taxon>
        <taxon>Pentapetalae</taxon>
        <taxon>rosids</taxon>
        <taxon>fabids</taxon>
        <taxon>Rosales</taxon>
        <taxon>Rhamnaceae</taxon>
        <taxon>Paliureae</taxon>
        <taxon>Ziziphus</taxon>
    </lineage>
</organism>
<keyword evidence="2" id="KW-0812">Transmembrane</keyword>
<dbReference type="GeneID" id="107414704"/>
<feature type="compositionally biased region" description="Low complexity" evidence="1">
    <location>
        <begin position="64"/>
        <end position="73"/>
    </location>
</feature>
<dbReference type="AlphaFoldDB" id="A0A6P3ZG22"/>
<dbReference type="InterPro" id="IPR038789">
    <property type="entry name" value="LPA2-like"/>
</dbReference>
<dbReference type="PANTHER" id="PTHR37385">
    <property type="entry name" value="PROTEIN LOW PSII ACCUMULATION 2, CHLOROPLASTIC"/>
    <property type="match status" value="1"/>
</dbReference>
<keyword evidence="2" id="KW-1133">Transmembrane helix</keyword>
<evidence type="ECO:0000313" key="4">
    <source>
        <dbReference type="RefSeq" id="XP_015878349.3"/>
    </source>
</evidence>
<feature type="region of interest" description="Disordered" evidence="1">
    <location>
        <begin position="31"/>
        <end position="120"/>
    </location>
</feature>
<dbReference type="FunCoup" id="A0A6P3ZG22">
    <property type="interactions" value="1491"/>
</dbReference>
<evidence type="ECO:0000313" key="3">
    <source>
        <dbReference type="Proteomes" id="UP001652623"/>
    </source>
</evidence>
<feature type="transmembrane region" description="Helical" evidence="2">
    <location>
        <begin position="168"/>
        <end position="188"/>
    </location>
</feature>
<name>A0A6P3ZG22_ZIZJJ</name>
<dbReference type="PANTHER" id="PTHR37385:SF2">
    <property type="entry name" value="PROTEIN LPA2"/>
    <property type="match status" value="1"/>
</dbReference>
<feature type="transmembrane region" description="Helical" evidence="2">
    <location>
        <begin position="127"/>
        <end position="148"/>
    </location>
</feature>
<protein>
    <submittedName>
        <fullName evidence="4">Protein LPA2</fullName>
    </submittedName>
</protein>
<dbReference type="InParanoid" id="A0A6P3ZG22"/>
<accession>A0A6P3ZG22</accession>
<keyword evidence="3" id="KW-1185">Reference proteome</keyword>
<dbReference type="Proteomes" id="UP001652623">
    <property type="component" value="Chromosome 8"/>
</dbReference>
<gene>
    <name evidence="4" type="primary">LOC107414704</name>
</gene>
<evidence type="ECO:0000256" key="1">
    <source>
        <dbReference type="SAM" id="MobiDB-lite"/>
    </source>
</evidence>
<dbReference type="KEGG" id="zju:107414704"/>
<reference evidence="4" key="1">
    <citation type="submission" date="2025-08" db="UniProtKB">
        <authorList>
            <consortium name="RefSeq"/>
        </authorList>
    </citation>
    <scope>IDENTIFICATION</scope>
    <source>
        <tissue evidence="4">Seedling</tissue>
    </source>
</reference>
<keyword evidence="2" id="KW-0472">Membrane</keyword>